<evidence type="ECO:0000313" key="4">
    <source>
        <dbReference type="Proteomes" id="UP000785679"/>
    </source>
</evidence>
<reference evidence="3" key="1">
    <citation type="submission" date="2019-06" db="EMBL/GenBank/DDBJ databases">
        <authorList>
            <person name="Zheng W."/>
        </authorList>
    </citation>
    <scope>NUCLEOTIDE SEQUENCE</scope>
    <source>
        <strain evidence="3">QDHG01</strain>
    </source>
</reference>
<keyword evidence="4" id="KW-1185">Reference proteome</keyword>
<dbReference type="PROSITE" id="PS50011">
    <property type="entry name" value="PROTEIN_KINASE_DOM"/>
    <property type="match status" value="1"/>
</dbReference>
<dbReference type="SMART" id="SM00220">
    <property type="entry name" value="S_TKc"/>
    <property type="match status" value="1"/>
</dbReference>
<accession>A0A8J8T5F4</accession>
<dbReference type="GO" id="GO:0005634">
    <property type="term" value="C:nucleus"/>
    <property type="evidence" value="ECO:0007669"/>
    <property type="project" value="TreeGrafter"/>
</dbReference>
<proteinExistence type="predicted"/>
<comment type="caution">
    <text evidence="3">The sequence shown here is derived from an EMBL/GenBank/DDBJ whole genome shotgun (WGS) entry which is preliminary data.</text>
</comment>
<evidence type="ECO:0000313" key="3">
    <source>
        <dbReference type="EMBL" id="TNV83072.1"/>
    </source>
</evidence>
<dbReference type="GO" id="GO:0005737">
    <property type="term" value="C:cytoplasm"/>
    <property type="evidence" value="ECO:0007669"/>
    <property type="project" value="TreeGrafter"/>
</dbReference>
<gene>
    <name evidence="3" type="ORF">FGO68_gene7867</name>
</gene>
<dbReference type="InterPro" id="IPR008271">
    <property type="entry name" value="Ser/Thr_kinase_AS"/>
</dbReference>
<dbReference type="OrthoDB" id="289654at2759"/>
<name>A0A8J8T5F4_HALGN</name>
<dbReference type="AlphaFoldDB" id="A0A8J8T5F4"/>
<feature type="region of interest" description="Disordered" evidence="1">
    <location>
        <begin position="504"/>
        <end position="531"/>
    </location>
</feature>
<dbReference type="GO" id="GO:0044773">
    <property type="term" value="P:mitotic DNA damage checkpoint signaling"/>
    <property type="evidence" value="ECO:0007669"/>
    <property type="project" value="TreeGrafter"/>
</dbReference>
<feature type="domain" description="Protein kinase" evidence="2">
    <location>
        <begin position="99"/>
        <end position="362"/>
    </location>
</feature>
<dbReference type="SUPFAM" id="SSF56112">
    <property type="entry name" value="Protein kinase-like (PK-like)"/>
    <property type="match status" value="1"/>
</dbReference>
<dbReference type="GO" id="GO:0005524">
    <property type="term" value="F:ATP binding"/>
    <property type="evidence" value="ECO:0007669"/>
    <property type="project" value="InterPro"/>
</dbReference>
<evidence type="ECO:0000259" key="2">
    <source>
        <dbReference type="PROSITE" id="PS50011"/>
    </source>
</evidence>
<dbReference type="PROSITE" id="PS00108">
    <property type="entry name" value="PROTEIN_KINASE_ST"/>
    <property type="match status" value="1"/>
</dbReference>
<dbReference type="InterPro" id="IPR000719">
    <property type="entry name" value="Prot_kinase_dom"/>
</dbReference>
<dbReference type="Gene3D" id="1.10.510.10">
    <property type="entry name" value="Transferase(Phosphotransferase) domain 1"/>
    <property type="match status" value="1"/>
</dbReference>
<dbReference type="PANTHER" id="PTHR44167">
    <property type="entry name" value="OVARIAN-SPECIFIC SERINE/THREONINE-PROTEIN KINASE LOK-RELATED"/>
    <property type="match status" value="1"/>
</dbReference>
<dbReference type="GO" id="GO:0004674">
    <property type="term" value="F:protein serine/threonine kinase activity"/>
    <property type="evidence" value="ECO:0007669"/>
    <property type="project" value="TreeGrafter"/>
</dbReference>
<dbReference type="Pfam" id="PF00069">
    <property type="entry name" value="Pkinase"/>
    <property type="match status" value="1"/>
</dbReference>
<feature type="compositionally biased region" description="Polar residues" evidence="1">
    <location>
        <begin position="504"/>
        <end position="526"/>
    </location>
</feature>
<evidence type="ECO:0000256" key="1">
    <source>
        <dbReference type="SAM" id="MobiDB-lite"/>
    </source>
</evidence>
<dbReference type="Proteomes" id="UP000785679">
    <property type="component" value="Unassembled WGS sequence"/>
</dbReference>
<dbReference type="PANTHER" id="PTHR44167:SF18">
    <property type="entry name" value="PROTEIN KINASE DOMAIN-CONTAINING PROTEIN"/>
    <property type="match status" value="1"/>
</dbReference>
<protein>
    <recommendedName>
        <fullName evidence="2">Protein kinase domain-containing protein</fullName>
    </recommendedName>
</protein>
<sequence>MAFSHKDICLIFFQGEEVIKRFKVQFAQFKIVEQGENIDDKSIRSSCLLGKPQQSILLKTQSTSIIITPSQTEDECQSIMEWKYILNPFVIQGNIDEAYQILDRIGKGTQGQVFKGVNKKGDDTNISAIKVISLQKICYDITLLTSIKNELSLQQKLHQCEGVLKVREMFMDLKSAYIVLDYQSEGTILSKILGETRFEEKQIRLIMTQLLLTVNFIHQMGIVHRDIKLENVLIDQVSENIYDVKIADFGLACLLPQNGQKLYEKCGSPSYIAPEILKGEGYRQECDMFSLGSIFFNLLTGAYLVNGSTQSELLLKNQNFDLNQISEVDTNSPHSKDLLMKLLNPEPSQRITSHDALLHSFFIEDHTLINDLLQENINILSELQTPASELACHLAHLRLNGQDSSVRQQGTSQLIETHCNLQCLSLNRQEVPLIGGNNQATLALKLGVSNLGVDIKNSGRHAMKYFPSFNARSVNYFKAIKRMHSKLSGRDDLSLAKQYFDSNPSQIDSKVQGEDQNSGKESQINRNGLRDPESNYFQYECKEDQILGISANNMLHVQIQSGCQNGSVNPEVCQNILCSDFACKSRLYNAQLEKKNDQQKEERKNYRVEFNGITPLKNMDKANQQIHRLAIPSNLIQAEDFSFFGVRFIEVHDVDQSPCGQIHDQKYSTLDIGIEDENVCLDDTRIVLQKELKQPHFSKRPQFVTSIKNGSPVTSRRLIHIV</sequence>
<dbReference type="InterPro" id="IPR011009">
    <property type="entry name" value="Kinase-like_dom_sf"/>
</dbReference>
<dbReference type="EMBL" id="RRYP01004196">
    <property type="protein sequence ID" value="TNV83072.1"/>
    <property type="molecule type" value="Genomic_DNA"/>
</dbReference>
<organism evidence="3 4">
    <name type="scientific">Halteria grandinella</name>
    <dbReference type="NCBI Taxonomy" id="5974"/>
    <lineage>
        <taxon>Eukaryota</taxon>
        <taxon>Sar</taxon>
        <taxon>Alveolata</taxon>
        <taxon>Ciliophora</taxon>
        <taxon>Intramacronucleata</taxon>
        <taxon>Spirotrichea</taxon>
        <taxon>Stichotrichia</taxon>
        <taxon>Sporadotrichida</taxon>
        <taxon>Halteriidae</taxon>
        <taxon>Halteria</taxon>
    </lineage>
</organism>